<evidence type="ECO:0000256" key="11">
    <source>
        <dbReference type="ARBA" id="ARBA00023128"/>
    </source>
</evidence>
<organism evidence="18">
    <name type="scientific">Bactrocera dorsalis</name>
    <name type="common">Oriental fruit fly</name>
    <name type="synonym">Dacus dorsalis</name>
    <dbReference type="NCBI Taxonomy" id="27457"/>
    <lineage>
        <taxon>Eukaryota</taxon>
        <taxon>Metazoa</taxon>
        <taxon>Ecdysozoa</taxon>
        <taxon>Arthropoda</taxon>
        <taxon>Hexapoda</taxon>
        <taxon>Insecta</taxon>
        <taxon>Pterygota</taxon>
        <taxon>Neoptera</taxon>
        <taxon>Endopterygota</taxon>
        <taxon>Diptera</taxon>
        <taxon>Brachycera</taxon>
        <taxon>Muscomorpha</taxon>
        <taxon>Tephritoidea</taxon>
        <taxon>Tephritidae</taxon>
        <taxon>Bactrocera</taxon>
        <taxon>Bactrocera</taxon>
    </lineage>
</organism>
<dbReference type="PANTHER" id="PTHR13041">
    <property type="entry name" value="JTB PROTEIN-RELATED"/>
    <property type="match status" value="1"/>
</dbReference>
<keyword evidence="13" id="KW-0206">Cytoskeleton</keyword>
<evidence type="ECO:0000256" key="7">
    <source>
        <dbReference type="ARBA" id="ARBA00022692"/>
    </source>
</evidence>
<keyword evidence="12 17" id="KW-0472">Membrane</keyword>
<sequence length="212" mass="25080">EIDFLFMYKWTSLFFQFVSTVSQLFYVHMIAYKSKENCILNNLYENSQLLARYLLTLKMLETCQRRHMLLGLSLLVAATVIVLIIESRFPDSENTRRSRAQQFVIENNSTCWQREEYSVIQECHPCTEFDIVSKSLGVCIHTHYKEVLRCKSGETVTRSCDRVALIDQRNFIKFEITCFCIGSLSYLVSYARDRILSRRTHLKIERQLNRMQ</sequence>
<feature type="transmembrane region" description="Helical" evidence="17">
    <location>
        <begin position="68"/>
        <end position="85"/>
    </location>
</feature>
<evidence type="ECO:0000256" key="4">
    <source>
        <dbReference type="ARBA" id="ARBA00004479"/>
    </source>
</evidence>
<feature type="non-terminal residue" evidence="18">
    <location>
        <position position="1"/>
    </location>
</feature>
<evidence type="ECO:0000256" key="15">
    <source>
        <dbReference type="ARBA" id="ARBA00060886"/>
    </source>
</evidence>
<dbReference type="GO" id="GO:0016020">
    <property type="term" value="C:membrane"/>
    <property type="evidence" value="ECO:0007669"/>
    <property type="project" value="UniProtKB-SubCell"/>
</dbReference>
<protein>
    <recommendedName>
        <fullName evidence="16">Protein JTB</fullName>
    </recommendedName>
</protein>
<accession>A0A034V9T1</accession>
<dbReference type="Pfam" id="PF05439">
    <property type="entry name" value="JTB"/>
    <property type="match status" value="1"/>
</dbReference>
<dbReference type="InterPro" id="IPR008657">
    <property type="entry name" value="JTB"/>
</dbReference>
<reference evidence="18" key="1">
    <citation type="journal article" date="2014" name="BMC Genomics">
        <title>Characterizing the developmental transcriptome of the oriental fruit fly, Bactrocera dorsalis (Diptera: Tephritidae) through comparative genomic analysis with Drosophila melanogaster utilizing modENCODE datasets.</title>
        <authorList>
            <person name="Geib S.M."/>
            <person name="Calla B."/>
            <person name="Hall B."/>
            <person name="Hou S."/>
            <person name="Manoukis N.C."/>
        </authorList>
    </citation>
    <scope>NUCLEOTIDE SEQUENCE</scope>
    <source>
        <strain evidence="18">Punador</strain>
    </source>
</reference>
<evidence type="ECO:0000256" key="3">
    <source>
        <dbReference type="ARBA" id="ARBA00004300"/>
    </source>
</evidence>
<dbReference type="EMBL" id="GAKP01020649">
    <property type="protein sequence ID" value="JAC38303.1"/>
    <property type="molecule type" value="Transcribed_RNA"/>
</dbReference>
<keyword evidence="5" id="KW-0963">Cytoplasm</keyword>
<evidence type="ECO:0000256" key="10">
    <source>
        <dbReference type="ARBA" id="ARBA00022989"/>
    </source>
</evidence>
<dbReference type="EMBL" id="GAKP01020646">
    <property type="protein sequence ID" value="JAC38306.1"/>
    <property type="molecule type" value="Transcribed_RNA"/>
</dbReference>
<feature type="transmembrane region" description="Helical" evidence="17">
    <location>
        <begin position="171"/>
        <end position="191"/>
    </location>
</feature>
<dbReference type="Gene3D" id="3.30.720.220">
    <property type="match status" value="1"/>
</dbReference>
<keyword evidence="10 17" id="KW-1133">Transmembrane helix</keyword>
<evidence type="ECO:0000256" key="16">
    <source>
        <dbReference type="ARBA" id="ARBA00068227"/>
    </source>
</evidence>
<dbReference type="GO" id="GO:0005819">
    <property type="term" value="C:spindle"/>
    <property type="evidence" value="ECO:0007669"/>
    <property type="project" value="UniProtKB-SubCell"/>
</dbReference>
<dbReference type="GO" id="GO:0030496">
    <property type="term" value="C:midbody"/>
    <property type="evidence" value="ECO:0007669"/>
    <property type="project" value="TreeGrafter"/>
</dbReference>
<keyword evidence="11" id="KW-0496">Mitochondrion</keyword>
<evidence type="ECO:0000256" key="14">
    <source>
        <dbReference type="ARBA" id="ARBA00023306"/>
    </source>
</evidence>
<evidence type="ECO:0000256" key="13">
    <source>
        <dbReference type="ARBA" id="ARBA00023212"/>
    </source>
</evidence>
<dbReference type="OrthoDB" id="5971907at2759"/>
<dbReference type="FunFam" id="3.30.720.220:FF:000001">
    <property type="entry name" value="Jumping translocation breakpoint"/>
    <property type="match status" value="1"/>
</dbReference>
<feature type="transmembrane region" description="Helical" evidence="17">
    <location>
        <begin position="13"/>
        <end position="32"/>
    </location>
</feature>
<dbReference type="GO" id="GO:0000281">
    <property type="term" value="P:mitotic cytokinesis"/>
    <property type="evidence" value="ECO:0007669"/>
    <property type="project" value="TreeGrafter"/>
</dbReference>
<evidence type="ECO:0000256" key="5">
    <source>
        <dbReference type="ARBA" id="ARBA00022490"/>
    </source>
</evidence>
<evidence type="ECO:0000256" key="6">
    <source>
        <dbReference type="ARBA" id="ARBA00022618"/>
    </source>
</evidence>
<keyword evidence="9" id="KW-0498">Mitosis</keyword>
<evidence type="ECO:0000256" key="8">
    <source>
        <dbReference type="ARBA" id="ARBA00022729"/>
    </source>
</evidence>
<keyword evidence="14" id="KW-0131">Cell cycle</keyword>
<dbReference type="GO" id="GO:0005813">
    <property type="term" value="C:centrosome"/>
    <property type="evidence" value="ECO:0007669"/>
    <property type="project" value="UniProtKB-SubCell"/>
</dbReference>
<evidence type="ECO:0000256" key="12">
    <source>
        <dbReference type="ARBA" id="ARBA00023136"/>
    </source>
</evidence>
<name>A0A034V9T1_BACDO</name>
<gene>
    <name evidence="18" type="primary">JTB</name>
</gene>
<evidence type="ECO:0000256" key="17">
    <source>
        <dbReference type="SAM" id="Phobius"/>
    </source>
</evidence>
<keyword evidence="7 17" id="KW-0812">Transmembrane</keyword>
<evidence type="ECO:0000256" key="9">
    <source>
        <dbReference type="ARBA" id="ARBA00022776"/>
    </source>
</evidence>
<comment type="similarity">
    <text evidence="15">Belongs to the JTB family.</text>
</comment>
<dbReference type="PANTHER" id="PTHR13041:SF3">
    <property type="entry name" value="PROTEIN JTB"/>
    <property type="match status" value="1"/>
</dbReference>
<evidence type="ECO:0000313" key="18">
    <source>
        <dbReference type="EMBL" id="JAC38303.1"/>
    </source>
</evidence>
<keyword evidence="8" id="KW-0732">Signal</keyword>
<evidence type="ECO:0000256" key="2">
    <source>
        <dbReference type="ARBA" id="ARBA00004186"/>
    </source>
</evidence>
<comment type="subcellular location">
    <subcellularLocation>
        <location evidence="3">Cytoplasm</location>
        <location evidence="3">Cytoskeleton</location>
        <location evidence="3">Microtubule organizing center</location>
        <location evidence="3">Centrosome</location>
    </subcellularLocation>
    <subcellularLocation>
        <location evidence="2">Cytoplasm</location>
        <location evidence="2">Cytoskeleton</location>
        <location evidence="2">Spindle</location>
    </subcellularLocation>
    <subcellularLocation>
        <location evidence="4">Membrane</location>
        <topology evidence="4">Single-pass type I membrane protein</topology>
    </subcellularLocation>
    <subcellularLocation>
        <location evidence="1">Mitochondrion</location>
    </subcellularLocation>
</comment>
<evidence type="ECO:0000256" key="1">
    <source>
        <dbReference type="ARBA" id="ARBA00004173"/>
    </source>
</evidence>
<dbReference type="GO" id="GO:0005739">
    <property type="term" value="C:mitochondrion"/>
    <property type="evidence" value="ECO:0007669"/>
    <property type="project" value="UniProtKB-SubCell"/>
</dbReference>
<dbReference type="AlphaFoldDB" id="A0A034V9T1"/>
<proteinExistence type="inferred from homology"/>
<keyword evidence="6" id="KW-0132">Cell division</keyword>